<dbReference type="OrthoDB" id="6159439at2759"/>
<dbReference type="Gene3D" id="1.10.10.60">
    <property type="entry name" value="Homeodomain-like"/>
    <property type="match status" value="1"/>
</dbReference>
<dbReference type="PANTHER" id="PTHR36968:SF5">
    <property type="entry name" value="HOMEOBOX-DDT DOMAIN PROTEIN RLT2"/>
    <property type="match status" value="1"/>
</dbReference>
<dbReference type="EMBL" id="DF973772">
    <property type="protein sequence ID" value="GAU39663.1"/>
    <property type="molecule type" value="Genomic_DNA"/>
</dbReference>
<evidence type="ECO:0000256" key="3">
    <source>
        <dbReference type="ARBA" id="ARBA00023242"/>
    </source>
</evidence>
<feature type="domain" description="Homeobox" evidence="8">
    <location>
        <begin position="47"/>
        <end position="107"/>
    </location>
</feature>
<keyword evidence="4 5" id="KW-0371">Homeobox</keyword>
<dbReference type="InterPro" id="IPR044977">
    <property type="entry name" value="RLT1-3"/>
</dbReference>
<sequence>WILGLLEQEGKSYSSLGFNLLGFSALSSSSMEVCSEGEEKKNKALEEENKVKRKMKSASQLEILEKTYAAESYPSEAMRAELSVELGLSDRQLQMWFCHRRQKDRKAAPVVVKKEVVLTSVPFVEGVEKIPVADVRHHDHGLASVLRPIDNVDSPRFVAQHGMMAFPRMMALPAMDSSSYNEPHRTIQELRAAAFVERQLGEPLREDGPILGVEFDSPPLGAFGAPLGSVAIGQNRQSEWPVEAKVYEHLDKGISRTLHEYQFIPEQPTVRNEIYERVTTSIHFSSLDGVLRSRTSLSSGPSFLNGNESEPKVYGVQGQKIPGLNLLSQSEQGRPNHVMLSASGGNDDVPQKNPFVDVTLDIQRGDHQVTLIDGPLVPSDRRVIHEEELSRFQRKRKNEEARMQRELEVQEKRIRKELVKQDILRQKREEQIKKEMERQERERQKEEERLLRERLREEERLLREQRREQERREKFLQKESIRTEKLRQKEELHRVKEEARIKAASERAIARRMVKDAMDLIEDERLELMELAASKKGLSSILALDYETMQNLESYGDGQTSFPPKSVQLKRAFSIQPWSDSDENVGNLLMVWRFLITFADVLGIWPFTLDELIQAFHDYDPRMLGEVHIALLRSIINDIEDVARTPTTGLGANQNSVMNSGGGHPQVVEGAYVWGFDIRNWQRHLNPLTWPEILRQFALSAGFGPQLKKQNIEQVHPSNNEGNDGKDIISNLRSGAAVENAVAIMQEKGLSNPRRHRHRLTPGTVKYAAFHVLSLEGSRGLNILEVADKIQKSGLRDLTISKNPEASIASALSRDTELFEKTAPSTYCVRPAYRKDPADSEAIYSSARERIRIFKSGFVGAEEANDGERDEDCENDMAKDPEIDDFGAQPNTEKEVLNFEEFNANTVVRSGKDNGEVLQTPESCHEKVDEGLRSTVDEGFNEHKDVCISSKVTVCSNDVASPILKGLDVDENTPGESWVQGLMEGEYSDLSVEERLHALVALITVAIEGNSIRIVLEERLEAANALKKQIGAEAQLDKRRIKEDYFVKMQSSSYLKNMNEPAVTFPSVGGKQCPLHTVDVENDKALLTPCERHGQINALQESKNLLQSSLEVNMQRQDCSTGPDNYSIQQSIYASEKSRSNLKSYIDHLAEQTYICRSLPLGLDRRRNRYWQFTTSASQNDPGCGRIFVELRDGCWKLIDSEEGFDALLVSLDIRGIRESHLHMMLQRIEMSFKECVRRNVQNGDTVKKLQTEAVKIATEQDCSANIYYPTSACIDDLDTSVASTSFTVQLGRNEVENKDAYMRYWDFEKWMRKECLNCSVSRAMKFGKKRCNQLLLMCDLCHRVYFFRGSPCPSCHRTVSTSQGNSSSYVKMNIDTQLSHDSSSSPMRTRLLKILLSVVEATLPQEALQPFWTERYRKSWSSKLETSSSTEDILQMLTALEGAIKREYLASDYETTSELLGSVCSFGCLPNDTIGDGTIPVLPWVPYTTAAVALRLMELDACVCYTSQQKLESKKDKKVGIVVKLPSKYAAAKNSYDAGAIVTSFQAKHTVEHRGAIGGALGAALESCSRRQRTRQGRSHSRDQRSQGRVASSRSTSRKRSTMSNSMKKDSRIKGKLLGWKGTPNVRGRRSVRSRQKPAAKMDVIISERDTPKDIIEEINEDETEASAQNATNLERSDYEGDLYRATDKCDYLVDNNNNGYKDGFSGKSENLIEQRHYNVDDENDVNMDDDNSEEDGEVDLNTEDCIIGGDSDTGYNREENEEHEDPDGDGSTSSDCSD</sequence>
<feature type="domain" description="HTH HARE-type" evidence="10">
    <location>
        <begin position="763"/>
        <end position="832"/>
    </location>
</feature>
<feature type="compositionally biased region" description="Acidic residues" evidence="7">
    <location>
        <begin position="1722"/>
        <end position="1744"/>
    </location>
</feature>
<accession>A0A2Z6NC57</accession>
<dbReference type="Pfam" id="PF00046">
    <property type="entry name" value="Homeodomain"/>
    <property type="match status" value="1"/>
</dbReference>
<evidence type="ECO:0000256" key="2">
    <source>
        <dbReference type="ARBA" id="ARBA00023163"/>
    </source>
</evidence>
<evidence type="ECO:0000256" key="5">
    <source>
        <dbReference type="RuleBase" id="RU000682"/>
    </source>
</evidence>
<name>A0A2Z6NC57_TRISU</name>
<feature type="compositionally biased region" description="Basic residues" evidence="7">
    <location>
        <begin position="1571"/>
        <end position="1580"/>
    </location>
</feature>
<gene>
    <name evidence="11" type="ORF">TSUD_60310</name>
</gene>
<dbReference type="GO" id="GO:0005634">
    <property type="term" value="C:nucleus"/>
    <property type="evidence" value="ECO:0007669"/>
    <property type="project" value="UniProtKB-SubCell"/>
</dbReference>
<feature type="compositionally biased region" description="Basic residues" evidence="7">
    <location>
        <begin position="1628"/>
        <end position="1639"/>
    </location>
</feature>
<dbReference type="InterPro" id="IPR001356">
    <property type="entry name" value="HD"/>
</dbReference>
<feature type="region of interest" description="Disordered" evidence="7">
    <location>
        <begin position="1718"/>
        <end position="1780"/>
    </location>
</feature>
<feature type="compositionally biased region" description="Low complexity" evidence="7">
    <location>
        <begin position="1771"/>
        <end position="1780"/>
    </location>
</feature>
<dbReference type="InterPro" id="IPR009057">
    <property type="entry name" value="Homeodomain-like_sf"/>
</dbReference>
<dbReference type="InterPro" id="IPR028941">
    <property type="entry name" value="WHIM2_dom"/>
</dbReference>
<feature type="domain" description="DDT" evidence="9">
    <location>
        <begin position="582"/>
        <end position="641"/>
    </location>
</feature>
<dbReference type="Pfam" id="PF02791">
    <property type="entry name" value="DDT"/>
    <property type="match status" value="1"/>
</dbReference>
<dbReference type="CDD" id="cd00086">
    <property type="entry name" value="homeodomain"/>
    <property type="match status" value="1"/>
</dbReference>
<evidence type="ECO:0000313" key="12">
    <source>
        <dbReference type="Proteomes" id="UP000242715"/>
    </source>
</evidence>
<feature type="DNA-binding region" description="Homeobox" evidence="4">
    <location>
        <begin position="49"/>
        <end position="108"/>
    </location>
</feature>
<feature type="non-terminal residue" evidence="11">
    <location>
        <position position="1"/>
    </location>
</feature>
<comment type="subcellular location">
    <subcellularLocation>
        <location evidence="1 4 5">Nucleus</location>
    </subcellularLocation>
</comment>
<dbReference type="InterPro" id="IPR007759">
    <property type="entry name" value="Asxl_HARE-HTH"/>
</dbReference>
<evidence type="ECO:0000256" key="6">
    <source>
        <dbReference type="SAM" id="Coils"/>
    </source>
</evidence>
<evidence type="ECO:0000259" key="8">
    <source>
        <dbReference type="PROSITE" id="PS50071"/>
    </source>
</evidence>
<keyword evidence="3 4" id="KW-0539">Nucleus</keyword>
<evidence type="ECO:0008006" key="13">
    <source>
        <dbReference type="Google" id="ProtNLM"/>
    </source>
</evidence>
<evidence type="ECO:0000259" key="10">
    <source>
        <dbReference type="PROSITE" id="PS51913"/>
    </source>
</evidence>
<dbReference type="GO" id="GO:0006357">
    <property type="term" value="P:regulation of transcription by RNA polymerase II"/>
    <property type="evidence" value="ECO:0007669"/>
    <property type="project" value="InterPro"/>
</dbReference>
<dbReference type="Pfam" id="PF15612">
    <property type="entry name" value="WHIM1"/>
    <property type="match status" value="1"/>
</dbReference>
<dbReference type="Pfam" id="PF05066">
    <property type="entry name" value="HARE-HTH"/>
    <property type="match status" value="1"/>
</dbReference>
<dbReference type="Pfam" id="PF15613">
    <property type="entry name" value="WSD"/>
    <property type="match status" value="1"/>
</dbReference>
<evidence type="ECO:0000256" key="4">
    <source>
        <dbReference type="PROSITE-ProRule" id="PRU00108"/>
    </source>
</evidence>
<dbReference type="InterPro" id="IPR018501">
    <property type="entry name" value="DDT_dom"/>
</dbReference>
<dbReference type="PROSITE" id="PS51913">
    <property type="entry name" value="HTH_HARE"/>
    <property type="match status" value="1"/>
</dbReference>
<dbReference type="SUPFAM" id="SSF46689">
    <property type="entry name" value="Homeodomain-like"/>
    <property type="match status" value="1"/>
</dbReference>
<dbReference type="PROSITE" id="PS50827">
    <property type="entry name" value="DDT"/>
    <property type="match status" value="1"/>
</dbReference>
<keyword evidence="2" id="KW-0804">Transcription</keyword>
<evidence type="ECO:0000313" key="11">
    <source>
        <dbReference type="EMBL" id="GAU39663.1"/>
    </source>
</evidence>
<dbReference type="Proteomes" id="UP000242715">
    <property type="component" value="Unassembled WGS sequence"/>
</dbReference>
<dbReference type="GO" id="GO:0003677">
    <property type="term" value="F:DNA binding"/>
    <property type="evidence" value="ECO:0007669"/>
    <property type="project" value="UniProtKB-UniRule"/>
</dbReference>
<dbReference type="InterPro" id="IPR028942">
    <property type="entry name" value="WHIM1_dom"/>
</dbReference>
<organism evidence="11 12">
    <name type="scientific">Trifolium subterraneum</name>
    <name type="common">Subterranean clover</name>
    <dbReference type="NCBI Taxonomy" id="3900"/>
    <lineage>
        <taxon>Eukaryota</taxon>
        <taxon>Viridiplantae</taxon>
        <taxon>Streptophyta</taxon>
        <taxon>Embryophyta</taxon>
        <taxon>Tracheophyta</taxon>
        <taxon>Spermatophyta</taxon>
        <taxon>Magnoliopsida</taxon>
        <taxon>eudicotyledons</taxon>
        <taxon>Gunneridae</taxon>
        <taxon>Pentapetalae</taxon>
        <taxon>rosids</taxon>
        <taxon>fabids</taxon>
        <taxon>Fabales</taxon>
        <taxon>Fabaceae</taxon>
        <taxon>Papilionoideae</taxon>
        <taxon>50 kb inversion clade</taxon>
        <taxon>NPAAA clade</taxon>
        <taxon>Hologalegina</taxon>
        <taxon>IRL clade</taxon>
        <taxon>Trifolieae</taxon>
        <taxon>Trifolium</taxon>
    </lineage>
</organism>
<feature type="region of interest" description="Disordered" evidence="7">
    <location>
        <begin position="1569"/>
        <end position="1641"/>
    </location>
</feature>
<dbReference type="PROSITE" id="PS50071">
    <property type="entry name" value="HOMEOBOX_2"/>
    <property type="match status" value="1"/>
</dbReference>
<reference evidence="12" key="1">
    <citation type="journal article" date="2017" name="Front. Plant Sci.">
        <title>Climate Clever Clovers: New Paradigm to Reduce the Environmental Footprint of Ruminants by Breeding Low Methanogenic Forages Utilizing Haplotype Variation.</title>
        <authorList>
            <person name="Kaur P."/>
            <person name="Appels R."/>
            <person name="Bayer P.E."/>
            <person name="Keeble-Gagnere G."/>
            <person name="Wang J."/>
            <person name="Hirakawa H."/>
            <person name="Shirasawa K."/>
            <person name="Vercoe P."/>
            <person name="Stefanova K."/>
            <person name="Durmic Z."/>
            <person name="Nichols P."/>
            <person name="Revell C."/>
            <person name="Isobe S.N."/>
            <person name="Edwards D."/>
            <person name="Erskine W."/>
        </authorList>
    </citation>
    <scope>NUCLEOTIDE SEQUENCE [LARGE SCALE GENOMIC DNA]</scope>
    <source>
        <strain evidence="12">cv. Daliak</strain>
    </source>
</reference>
<evidence type="ECO:0000256" key="1">
    <source>
        <dbReference type="ARBA" id="ARBA00004123"/>
    </source>
</evidence>
<proteinExistence type="predicted"/>
<protein>
    <recommendedName>
        <fullName evidence="13">Homeobox domain-containing protein</fullName>
    </recommendedName>
</protein>
<keyword evidence="6" id="KW-0175">Coiled coil</keyword>
<dbReference type="SMART" id="SM00571">
    <property type="entry name" value="DDT"/>
    <property type="match status" value="1"/>
</dbReference>
<keyword evidence="4 5" id="KW-0238">DNA-binding</keyword>
<evidence type="ECO:0000259" key="9">
    <source>
        <dbReference type="PROSITE" id="PS50827"/>
    </source>
</evidence>
<feature type="coiled-coil region" evidence="6">
    <location>
        <begin position="382"/>
        <end position="498"/>
    </location>
</feature>
<dbReference type="SMART" id="SM00389">
    <property type="entry name" value="HOX"/>
    <property type="match status" value="1"/>
</dbReference>
<evidence type="ECO:0000256" key="7">
    <source>
        <dbReference type="SAM" id="MobiDB-lite"/>
    </source>
</evidence>
<keyword evidence="12" id="KW-1185">Reference proteome</keyword>
<dbReference type="PANTHER" id="PTHR36968">
    <property type="entry name" value="HOMEOBOX-DDT DOMAIN PROTEIN RLT2"/>
    <property type="match status" value="1"/>
</dbReference>